<comment type="caution">
    <text evidence="2">The sequence shown here is derived from an EMBL/GenBank/DDBJ whole genome shotgun (WGS) entry which is preliminary data.</text>
</comment>
<feature type="region of interest" description="Disordered" evidence="1">
    <location>
        <begin position="381"/>
        <end position="431"/>
    </location>
</feature>
<name>A0A5B7E5N6_PORTR</name>
<feature type="region of interest" description="Disordered" evidence="1">
    <location>
        <begin position="106"/>
        <end position="143"/>
    </location>
</feature>
<proteinExistence type="predicted"/>
<feature type="region of interest" description="Disordered" evidence="1">
    <location>
        <begin position="1035"/>
        <end position="1072"/>
    </location>
</feature>
<sequence>MAGKKRKKLQTQFVMCQRLCRPMPEVKRVMKRLSSTRKFCKDYEWKRRPFIPRKSRKADGVGSQHEEKDSMIVNAGVHTNTRSKEEENLAEKNRVAYFATHNKEAELVAEKSNTNSDTQSKEGEHVAEESGAYSDTQNKEKEPVAVKGEILSHIQSRGGEPATEEVVYADAEMNEEEYASDSNSKFSCSCEIIDTVNKSESERRRRVMELLGQLDRDSSVILKPSQDPREQDVLVPYILESSDAGHSDKAAAACKSHCSNTSQPQKKKKFKTNYNDALKNTLEELITAEPSTVKRRRIHKKRVSNTIPEKMNITGQRKLKRSKASDKELSGHVERKSDVAGPQRIKRCKIMGFYVTEHIEGKPIAAEPQKWEEELESNKNINEDISKNSQEKSSTAGPRKRRRIKAIDKIVPKLTQTPKPQLGSQKRGRKSKAEKARLLLLEQMVQCYCVLQNSSSDSQRHIAHLLSQEIVKAKKGELSSAHSEASHGQGFDVSTKPSETTEARVDDCQLQEDFESQVLEIEATFLMNASAGGGQEIPGMSLLSHTLQCSSENTEVSDRTEESNTNKGLREALEKSSELLPPILTPQYAQFKPYLSLPSCICSDDSLSPDKHNTISKHESPVSQNIPFDNEHTQAKPAHSGLHYTSPVCIKSVSHTSLQNTHTSLPGMMQNLPGSADSHTEPQHSHPSYCMQQETSSSIIPHSTDADLNACSPDHTVTKLHVSIPQDSPPEGHSFVLNHIQADPKVGFEENQEQPEFSSPQHTQLESFSLIPHHTQTEPLRSQSEPCYPVCSSPKKKALKSSQKFMCNYNLRSKGLSNDVSETGRPTEVSNLTSLLKKHCKSEPRVCLRKVECDPSLVVIKNAESQRLSGPIARDMSLPISIPFSMLSLPSEQRNVMEVLEKVVDCQEEKSVKGKLQESSSKSACMEDDSDEKRLISNAQGSTGDESDVSVVSDGGAENSVKETSCEKSQGGIAEENFFNEMFHESSEKGPSVMQEGTDLENSQGETVEGSLLEEKFGEMSQNSDLNQETGVESLGGTFDGNILKETSGKSSHKTEDNEMTQEETDAANSQGGIVDGNFCDKMCIEDCQEVETIEINQEGTDEASANNQGKSDNAEHQKVLQRVENNYEASQVEVCQVLAVSVSNSWEGKSGEQGEMVVVAAVNSEGRAEIEMCQMMAVNGVNSQEATSAKGSQLVVVSGGDNQEGGGQVHGEGINSFIPSLYSDGNSNSDFDNTTLHLHQRSKSAHCNFDAKKSNLDQTSISNDDGGRNSGRATLGQDLCSGIIEQSGTLNVDEERVNLADDKQCPPGNDEPSLYQSECGAAGVLCDTSCITTQCVHYLPTETELLEDLERHLDYTRRDWDGQSSFELPEVTLKDTAVGETSPAQASSEEQGEPRQGCESPAPASAPHCEGHNMHTDHTNLNEEGKGRTSNSVDVLTNCI</sequence>
<feature type="compositionally biased region" description="Polar residues" evidence="1">
    <location>
        <begin position="414"/>
        <end position="424"/>
    </location>
</feature>
<accession>A0A5B7E5N6</accession>
<feature type="region of interest" description="Disordered" evidence="1">
    <location>
        <begin position="611"/>
        <end position="640"/>
    </location>
</feature>
<dbReference type="EMBL" id="VSRR010001955">
    <property type="protein sequence ID" value="MPC28719.1"/>
    <property type="molecule type" value="Genomic_DNA"/>
</dbReference>
<feature type="region of interest" description="Disordered" evidence="1">
    <location>
        <begin position="911"/>
        <end position="973"/>
    </location>
</feature>
<feature type="region of interest" description="Disordered" evidence="1">
    <location>
        <begin position="1372"/>
        <end position="1441"/>
    </location>
</feature>
<dbReference type="OrthoDB" id="6382713at2759"/>
<evidence type="ECO:0000313" key="3">
    <source>
        <dbReference type="Proteomes" id="UP000324222"/>
    </source>
</evidence>
<organism evidence="2 3">
    <name type="scientific">Portunus trituberculatus</name>
    <name type="common">Swimming crab</name>
    <name type="synonym">Neptunus trituberculatus</name>
    <dbReference type="NCBI Taxonomy" id="210409"/>
    <lineage>
        <taxon>Eukaryota</taxon>
        <taxon>Metazoa</taxon>
        <taxon>Ecdysozoa</taxon>
        <taxon>Arthropoda</taxon>
        <taxon>Crustacea</taxon>
        <taxon>Multicrustacea</taxon>
        <taxon>Malacostraca</taxon>
        <taxon>Eumalacostraca</taxon>
        <taxon>Eucarida</taxon>
        <taxon>Decapoda</taxon>
        <taxon>Pleocyemata</taxon>
        <taxon>Brachyura</taxon>
        <taxon>Eubrachyura</taxon>
        <taxon>Portunoidea</taxon>
        <taxon>Portunidae</taxon>
        <taxon>Portuninae</taxon>
        <taxon>Portunus</taxon>
    </lineage>
</organism>
<feature type="compositionally biased region" description="Polar residues" evidence="1">
    <location>
        <begin position="1429"/>
        <end position="1441"/>
    </location>
</feature>
<feature type="compositionally biased region" description="Basic and acidic residues" evidence="1">
    <location>
        <begin position="611"/>
        <end position="620"/>
    </location>
</feature>
<feature type="region of interest" description="Disordered" evidence="1">
    <location>
        <begin position="660"/>
        <end position="696"/>
    </location>
</feature>
<evidence type="ECO:0000313" key="2">
    <source>
        <dbReference type="EMBL" id="MPC28719.1"/>
    </source>
</evidence>
<reference evidence="2 3" key="1">
    <citation type="submission" date="2019-05" db="EMBL/GenBank/DDBJ databases">
        <title>Another draft genome of Portunus trituberculatus and its Hox gene families provides insights of decapod evolution.</title>
        <authorList>
            <person name="Jeong J.-H."/>
            <person name="Song I."/>
            <person name="Kim S."/>
            <person name="Choi T."/>
            <person name="Kim D."/>
            <person name="Ryu S."/>
            <person name="Kim W."/>
        </authorList>
    </citation>
    <scope>NUCLEOTIDE SEQUENCE [LARGE SCALE GENOMIC DNA]</scope>
    <source>
        <tissue evidence="2">Muscle</tissue>
    </source>
</reference>
<dbReference type="Proteomes" id="UP000324222">
    <property type="component" value="Unassembled WGS sequence"/>
</dbReference>
<feature type="compositionally biased region" description="Basic and acidic residues" evidence="1">
    <location>
        <begin position="323"/>
        <end position="338"/>
    </location>
</feature>
<feature type="region of interest" description="Disordered" evidence="1">
    <location>
        <begin position="985"/>
        <end position="1004"/>
    </location>
</feature>
<keyword evidence="3" id="KW-1185">Reference proteome</keyword>
<evidence type="ECO:0000256" key="1">
    <source>
        <dbReference type="SAM" id="MobiDB-lite"/>
    </source>
</evidence>
<feature type="compositionally biased region" description="Basic and acidic residues" evidence="1">
    <location>
        <begin position="381"/>
        <end position="390"/>
    </location>
</feature>
<gene>
    <name evidence="2" type="ORF">E2C01_021929</name>
</gene>
<feature type="compositionally biased region" description="Basic and acidic residues" evidence="1">
    <location>
        <begin position="1410"/>
        <end position="1428"/>
    </location>
</feature>
<feature type="compositionally biased region" description="Basic and acidic residues" evidence="1">
    <location>
        <begin position="119"/>
        <end position="128"/>
    </location>
</feature>
<feature type="region of interest" description="Disordered" evidence="1">
    <location>
        <begin position="477"/>
        <end position="504"/>
    </location>
</feature>
<protein>
    <submittedName>
        <fullName evidence="2">Uncharacterized protein</fullName>
    </submittedName>
</protein>
<feature type="compositionally biased region" description="Basic and acidic residues" evidence="1">
    <location>
        <begin position="556"/>
        <end position="571"/>
    </location>
</feature>
<feature type="region of interest" description="Disordered" evidence="1">
    <location>
        <begin position="312"/>
        <end position="340"/>
    </location>
</feature>
<feature type="region of interest" description="Disordered" evidence="1">
    <location>
        <begin position="549"/>
        <end position="571"/>
    </location>
</feature>